<dbReference type="InterPro" id="IPR006638">
    <property type="entry name" value="Elp3/MiaA/NifB-like_rSAM"/>
</dbReference>
<evidence type="ECO:0000256" key="5">
    <source>
        <dbReference type="ARBA" id="ARBA00023004"/>
    </source>
</evidence>
<dbReference type="SFLD" id="SFLDG01067">
    <property type="entry name" value="SPASM/twitch_domain_containing"/>
    <property type="match status" value="1"/>
</dbReference>
<evidence type="ECO:0000256" key="3">
    <source>
        <dbReference type="ARBA" id="ARBA00022691"/>
    </source>
</evidence>
<dbReference type="PANTHER" id="PTHR30352:SF5">
    <property type="entry name" value="PYRUVATE FORMATE-LYASE 1-ACTIVATING ENZYME"/>
    <property type="match status" value="1"/>
</dbReference>
<dbReference type="OrthoDB" id="9764628at2"/>
<dbReference type="Pfam" id="PF04055">
    <property type="entry name" value="Radical_SAM"/>
    <property type="match status" value="1"/>
</dbReference>
<name>A0A3N1VJT6_9BACT</name>
<dbReference type="PANTHER" id="PTHR30352">
    <property type="entry name" value="PYRUVATE FORMATE-LYASE-ACTIVATING ENZYME"/>
    <property type="match status" value="1"/>
</dbReference>
<dbReference type="Gene3D" id="3.20.20.70">
    <property type="entry name" value="Aldolase class I"/>
    <property type="match status" value="1"/>
</dbReference>
<dbReference type="Proteomes" id="UP000276223">
    <property type="component" value="Unassembled WGS sequence"/>
</dbReference>
<dbReference type="AlphaFoldDB" id="A0A3N1VJT6"/>
<reference evidence="8 9" key="1">
    <citation type="submission" date="2018-11" db="EMBL/GenBank/DDBJ databases">
        <title>Genomic Encyclopedia of Type Strains, Phase IV (KMG-IV): sequencing the most valuable type-strain genomes for metagenomic binning, comparative biology and taxonomic classification.</title>
        <authorList>
            <person name="Goeker M."/>
        </authorList>
    </citation>
    <scope>NUCLEOTIDE SEQUENCE [LARGE SCALE GENOMIC DNA]</scope>
    <source>
        <strain evidence="8 9">DSM 22027</strain>
    </source>
</reference>
<keyword evidence="9" id="KW-1185">Reference proteome</keyword>
<dbReference type="InterPro" id="IPR058240">
    <property type="entry name" value="rSAM_sf"/>
</dbReference>
<keyword evidence="5" id="KW-0408">Iron</keyword>
<organism evidence="8 9">
    <name type="scientific">Desulfosoma caldarium</name>
    <dbReference type="NCBI Taxonomy" id="610254"/>
    <lineage>
        <taxon>Bacteria</taxon>
        <taxon>Pseudomonadati</taxon>
        <taxon>Thermodesulfobacteriota</taxon>
        <taxon>Syntrophobacteria</taxon>
        <taxon>Syntrophobacterales</taxon>
        <taxon>Syntrophobacteraceae</taxon>
        <taxon>Desulfosoma</taxon>
    </lineage>
</organism>
<keyword evidence="6" id="KW-0411">Iron-sulfur</keyword>
<evidence type="ECO:0000259" key="7">
    <source>
        <dbReference type="PROSITE" id="PS51918"/>
    </source>
</evidence>
<keyword evidence="2" id="KW-0004">4Fe-4S</keyword>
<evidence type="ECO:0000256" key="2">
    <source>
        <dbReference type="ARBA" id="ARBA00022485"/>
    </source>
</evidence>
<keyword evidence="4" id="KW-0479">Metal-binding</keyword>
<dbReference type="EMBL" id="RJVA01000009">
    <property type="protein sequence ID" value="ROR03076.1"/>
    <property type="molecule type" value="Genomic_DNA"/>
</dbReference>
<comment type="caution">
    <text evidence="8">The sequence shown here is derived from an EMBL/GenBank/DDBJ whole genome shotgun (WGS) entry which is preliminary data.</text>
</comment>
<dbReference type="PROSITE" id="PS51918">
    <property type="entry name" value="RADICAL_SAM"/>
    <property type="match status" value="1"/>
</dbReference>
<evidence type="ECO:0000313" key="8">
    <source>
        <dbReference type="EMBL" id="ROR03076.1"/>
    </source>
</evidence>
<keyword evidence="3" id="KW-0949">S-adenosyl-L-methionine</keyword>
<dbReference type="SFLD" id="SFLDG01109">
    <property type="entry name" value="Uncharacterised_Radical_SAM_Su"/>
    <property type="match status" value="1"/>
</dbReference>
<comment type="cofactor">
    <cofactor evidence="1">
        <name>[4Fe-4S] cluster</name>
        <dbReference type="ChEBI" id="CHEBI:49883"/>
    </cofactor>
</comment>
<dbReference type="InterPro" id="IPR007197">
    <property type="entry name" value="rSAM"/>
</dbReference>
<gene>
    <name evidence="8" type="ORF">EDC27_0331</name>
</gene>
<dbReference type="SMART" id="SM00729">
    <property type="entry name" value="Elp3"/>
    <property type="match status" value="1"/>
</dbReference>
<dbReference type="SFLD" id="SFLDS00029">
    <property type="entry name" value="Radical_SAM"/>
    <property type="match status" value="1"/>
</dbReference>
<feature type="domain" description="Radical SAM core" evidence="7">
    <location>
        <begin position="184"/>
        <end position="414"/>
    </location>
</feature>
<dbReference type="RefSeq" id="WP_123288873.1">
    <property type="nucleotide sequence ID" value="NZ_RJVA01000009.1"/>
</dbReference>
<evidence type="ECO:0000256" key="6">
    <source>
        <dbReference type="ARBA" id="ARBA00023014"/>
    </source>
</evidence>
<evidence type="ECO:0000256" key="4">
    <source>
        <dbReference type="ARBA" id="ARBA00022723"/>
    </source>
</evidence>
<proteinExistence type="predicted"/>
<dbReference type="GO" id="GO:0003824">
    <property type="term" value="F:catalytic activity"/>
    <property type="evidence" value="ECO:0007669"/>
    <property type="project" value="InterPro"/>
</dbReference>
<evidence type="ECO:0000256" key="1">
    <source>
        <dbReference type="ARBA" id="ARBA00001966"/>
    </source>
</evidence>
<dbReference type="CDD" id="cd01335">
    <property type="entry name" value="Radical_SAM"/>
    <property type="match status" value="1"/>
</dbReference>
<evidence type="ECO:0000313" key="9">
    <source>
        <dbReference type="Proteomes" id="UP000276223"/>
    </source>
</evidence>
<sequence length="428" mass="48010">MATHRPLLLYADHSGRILEHPYLEMAASSAGRFTRPSPADLIALPQGSELFRLPGRFPVGYDREKRKFVVLRHDPYNPRHTVEAVAAFVAPAHTQLYSAAYKTHRHAPILPLFAYTAVGWLQGGFVTTALRIDPDPRQDFKHFDPETIARNARRRMRQAPTNRLVQHLGRCALTYGCPAARNFFMNRWEAPLPTSPSCNARCLGCISLQEASGLCATQDRIRFVPTVDEIAEVAVSHLRKAPRAVVSFGQGCEGEPLLQGATLEASIRQIRRETSRGTIHGNSNGSLPDVIARLADAGLDSLRVSLNSARPAFYHAYYRPKGYGFDDVVRSIQIMKSRGLFVSLNYFVLPGFTDDPDEVRALCALLERTSVDLIQMRNFNADPEWILKSIGFRPVQKPLGIRRVLDMLQDRFPDLRFGYFNPCLDPDA</sequence>
<dbReference type="SUPFAM" id="SSF102114">
    <property type="entry name" value="Radical SAM enzymes"/>
    <property type="match status" value="1"/>
</dbReference>
<dbReference type="GO" id="GO:0051539">
    <property type="term" value="F:4 iron, 4 sulfur cluster binding"/>
    <property type="evidence" value="ECO:0007669"/>
    <property type="project" value="UniProtKB-KW"/>
</dbReference>
<dbReference type="InterPro" id="IPR034457">
    <property type="entry name" value="Organic_radical-activating"/>
</dbReference>
<accession>A0A3N1VJT6</accession>
<dbReference type="InterPro" id="IPR013785">
    <property type="entry name" value="Aldolase_TIM"/>
</dbReference>
<dbReference type="GO" id="GO:0046872">
    <property type="term" value="F:metal ion binding"/>
    <property type="evidence" value="ECO:0007669"/>
    <property type="project" value="UniProtKB-KW"/>
</dbReference>
<protein>
    <submittedName>
        <fullName evidence="8">Radical SAM family protein</fullName>
    </submittedName>
</protein>